<keyword evidence="3" id="KW-1185">Reference proteome</keyword>
<dbReference type="Proteomes" id="UP000828390">
    <property type="component" value="Unassembled WGS sequence"/>
</dbReference>
<sequence length="127" mass="14706">MLSYENNLTSVLCQFPSQQIANVIDGHAATLTRRPERDAFFMNTQGIVELIQRFVPGILYEHTRTQGIVDLIQRSVAVMMKTQVIVEFIQRYQSSRLASFYDYYDLFFLRKSKSIVSNRIETDGSDL</sequence>
<evidence type="ECO:0000259" key="1">
    <source>
        <dbReference type="Pfam" id="PF08326"/>
    </source>
</evidence>
<reference evidence="2" key="2">
    <citation type="submission" date="2020-11" db="EMBL/GenBank/DDBJ databases">
        <authorList>
            <person name="McCartney M.A."/>
            <person name="Auch B."/>
            <person name="Kono T."/>
            <person name="Mallez S."/>
            <person name="Becker A."/>
            <person name="Gohl D.M."/>
            <person name="Silverstein K.A.T."/>
            <person name="Koren S."/>
            <person name="Bechman K.B."/>
            <person name="Herman A."/>
            <person name="Abrahante J.E."/>
            <person name="Garbe J."/>
        </authorList>
    </citation>
    <scope>NUCLEOTIDE SEQUENCE</scope>
    <source>
        <strain evidence="2">Duluth1</strain>
        <tissue evidence="2">Whole animal</tissue>
    </source>
</reference>
<comment type="caution">
    <text evidence="2">The sequence shown here is derived from an EMBL/GenBank/DDBJ whole genome shotgun (WGS) entry which is preliminary data.</text>
</comment>
<organism evidence="2 3">
    <name type="scientific">Dreissena polymorpha</name>
    <name type="common">Zebra mussel</name>
    <name type="synonym">Mytilus polymorpha</name>
    <dbReference type="NCBI Taxonomy" id="45954"/>
    <lineage>
        <taxon>Eukaryota</taxon>
        <taxon>Metazoa</taxon>
        <taxon>Spiralia</taxon>
        <taxon>Lophotrochozoa</taxon>
        <taxon>Mollusca</taxon>
        <taxon>Bivalvia</taxon>
        <taxon>Autobranchia</taxon>
        <taxon>Heteroconchia</taxon>
        <taxon>Euheterodonta</taxon>
        <taxon>Imparidentia</taxon>
        <taxon>Neoheterodontei</taxon>
        <taxon>Myida</taxon>
        <taxon>Dreissenoidea</taxon>
        <taxon>Dreissenidae</taxon>
        <taxon>Dreissena</taxon>
    </lineage>
</organism>
<dbReference type="GO" id="GO:0006633">
    <property type="term" value="P:fatty acid biosynthetic process"/>
    <property type="evidence" value="ECO:0007669"/>
    <property type="project" value="InterPro"/>
</dbReference>
<dbReference type="GO" id="GO:0003989">
    <property type="term" value="F:acetyl-CoA carboxylase activity"/>
    <property type="evidence" value="ECO:0007669"/>
    <property type="project" value="InterPro"/>
</dbReference>
<gene>
    <name evidence="2" type="ORF">DPMN_049645</name>
</gene>
<reference evidence="2" key="1">
    <citation type="journal article" date="2019" name="bioRxiv">
        <title>The Genome of the Zebra Mussel, Dreissena polymorpha: A Resource for Invasive Species Research.</title>
        <authorList>
            <person name="McCartney M.A."/>
            <person name="Auch B."/>
            <person name="Kono T."/>
            <person name="Mallez S."/>
            <person name="Zhang Y."/>
            <person name="Obille A."/>
            <person name="Becker A."/>
            <person name="Abrahante J.E."/>
            <person name="Garbe J."/>
            <person name="Badalamenti J.P."/>
            <person name="Herman A."/>
            <person name="Mangelson H."/>
            <person name="Liachko I."/>
            <person name="Sullivan S."/>
            <person name="Sone E.D."/>
            <person name="Koren S."/>
            <person name="Silverstein K.A.T."/>
            <person name="Beckman K.B."/>
            <person name="Gohl D.M."/>
        </authorList>
    </citation>
    <scope>NUCLEOTIDE SEQUENCE</scope>
    <source>
        <strain evidence="2">Duluth1</strain>
        <tissue evidence="2">Whole animal</tissue>
    </source>
</reference>
<accession>A0A9D4HMD3</accession>
<dbReference type="EMBL" id="JAIWYP010000012">
    <property type="protein sequence ID" value="KAH3723850.1"/>
    <property type="molecule type" value="Genomic_DNA"/>
</dbReference>
<dbReference type="AlphaFoldDB" id="A0A9D4HMD3"/>
<evidence type="ECO:0000313" key="3">
    <source>
        <dbReference type="Proteomes" id="UP000828390"/>
    </source>
</evidence>
<dbReference type="Pfam" id="PF08326">
    <property type="entry name" value="ACC_central"/>
    <property type="match status" value="1"/>
</dbReference>
<evidence type="ECO:0000313" key="2">
    <source>
        <dbReference type="EMBL" id="KAH3723850.1"/>
    </source>
</evidence>
<dbReference type="InterPro" id="IPR013537">
    <property type="entry name" value="AcCoA_COase_cen"/>
</dbReference>
<dbReference type="GO" id="GO:0005524">
    <property type="term" value="F:ATP binding"/>
    <property type="evidence" value="ECO:0007669"/>
    <property type="project" value="InterPro"/>
</dbReference>
<name>A0A9D4HMD3_DREPO</name>
<proteinExistence type="predicted"/>
<protein>
    <recommendedName>
        <fullName evidence="1">Acetyl-CoA carboxylase central domain-containing protein</fullName>
    </recommendedName>
</protein>
<feature type="domain" description="Acetyl-CoA carboxylase central" evidence="1">
    <location>
        <begin position="10"/>
        <end position="72"/>
    </location>
</feature>